<dbReference type="EMBL" id="VWOX01000015">
    <property type="protein sequence ID" value="KAA5540083.1"/>
    <property type="molecule type" value="Genomic_DNA"/>
</dbReference>
<dbReference type="Proteomes" id="UP000324479">
    <property type="component" value="Unassembled WGS sequence"/>
</dbReference>
<feature type="binding site" evidence="5">
    <location>
        <position position="105"/>
    </location>
    <ligand>
        <name>a divalent metal cation</name>
        <dbReference type="ChEBI" id="CHEBI:60240"/>
        <label>1</label>
    </ligand>
</feature>
<feature type="binding site" evidence="5">
    <location>
        <position position="227"/>
    </location>
    <ligand>
        <name>a divalent metal cation</name>
        <dbReference type="ChEBI" id="CHEBI:60240"/>
        <label>1</label>
    </ligand>
</feature>
<dbReference type="SUPFAM" id="SSF102705">
    <property type="entry name" value="NIF3 (NGG1p interacting factor 3)-like"/>
    <property type="match status" value="1"/>
</dbReference>
<dbReference type="GO" id="GO:0005737">
    <property type="term" value="C:cytoplasm"/>
    <property type="evidence" value="ECO:0007669"/>
    <property type="project" value="TreeGrafter"/>
</dbReference>
<comment type="subunit">
    <text evidence="2">Homohexamer.</text>
</comment>
<dbReference type="Pfam" id="PF01784">
    <property type="entry name" value="DUF34_NIF3"/>
    <property type="match status" value="1"/>
</dbReference>
<sequence length="264" mass="28253">MSVSLESVCGWLAEIAPLGLAESWDNVGLLLGDPNRSVERVMTCLTVTDSVVDEAVQERVDLIVSHHPIPFRPLSQITSDTLTGRWLWSLCGSQTAVYSAHTAFDSASEGINQTWAESLELRNVQSILPPEGAATLGSGRYGDLPAPQPVGEIVRRCARQAASPGPVRMVGTPDSAVTRVGFACGSGGSFVSAAHRAGCQLLITGEATFHQCLEAEALGMGLGLLGHYQSERFAMEILAEKMAANWPQLSIWPSRRESDPIVQL</sequence>
<dbReference type="InterPro" id="IPR002678">
    <property type="entry name" value="DUF34/NIF3"/>
</dbReference>
<evidence type="ECO:0000256" key="2">
    <source>
        <dbReference type="ARBA" id="ARBA00011643"/>
    </source>
</evidence>
<protein>
    <recommendedName>
        <fullName evidence="3">GTP cyclohydrolase 1 type 2 homolog</fullName>
    </recommendedName>
</protein>
<comment type="similarity">
    <text evidence="1">Belongs to the GTP cyclohydrolase I type 2/NIF3 family.</text>
</comment>
<organism evidence="6 7">
    <name type="scientific">Roseiconus nitratireducens</name>
    <dbReference type="NCBI Taxonomy" id="2605748"/>
    <lineage>
        <taxon>Bacteria</taxon>
        <taxon>Pseudomonadati</taxon>
        <taxon>Planctomycetota</taxon>
        <taxon>Planctomycetia</taxon>
        <taxon>Pirellulales</taxon>
        <taxon>Pirellulaceae</taxon>
        <taxon>Roseiconus</taxon>
    </lineage>
</organism>
<feature type="binding site" evidence="5">
    <location>
        <position position="67"/>
    </location>
    <ligand>
        <name>a divalent metal cation</name>
        <dbReference type="ChEBI" id="CHEBI:60240"/>
        <label>1</label>
    </ligand>
</feature>
<name>A0A5M6CYA4_9BACT</name>
<reference evidence="6 7" key="1">
    <citation type="submission" date="2019-08" db="EMBL/GenBank/DDBJ databases">
        <authorList>
            <person name="Dhanesh K."/>
            <person name="Kumar G."/>
            <person name="Sasikala C."/>
            <person name="Venkata Ramana C."/>
        </authorList>
    </citation>
    <scope>NUCLEOTIDE SEQUENCE [LARGE SCALE GENOMIC DNA]</scope>
    <source>
        <strain evidence="6 7">JC645</strain>
    </source>
</reference>
<evidence type="ECO:0000256" key="5">
    <source>
        <dbReference type="PIRSR" id="PIRSR602678-1"/>
    </source>
</evidence>
<dbReference type="InterPro" id="IPR036069">
    <property type="entry name" value="DUF34/NIF3_sf"/>
</dbReference>
<dbReference type="FunFam" id="3.40.1390.30:FF:000001">
    <property type="entry name" value="GTP cyclohydrolase 1 type 2"/>
    <property type="match status" value="1"/>
</dbReference>
<evidence type="ECO:0000256" key="4">
    <source>
        <dbReference type="ARBA" id="ARBA00022723"/>
    </source>
</evidence>
<dbReference type="PANTHER" id="PTHR13799">
    <property type="entry name" value="NGG1 INTERACTING FACTOR 3"/>
    <property type="match status" value="1"/>
</dbReference>
<evidence type="ECO:0000313" key="7">
    <source>
        <dbReference type="Proteomes" id="UP000324479"/>
    </source>
</evidence>
<dbReference type="Gene3D" id="3.40.1390.30">
    <property type="entry name" value="NIF3 (NGG1p interacting factor 3)-like"/>
    <property type="match status" value="2"/>
</dbReference>
<evidence type="ECO:0000256" key="3">
    <source>
        <dbReference type="ARBA" id="ARBA00022112"/>
    </source>
</evidence>
<evidence type="ECO:0000256" key="1">
    <source>
        <dbReference type="ARBA" id="ARBA00006964"/>
    </source>
</evidence>
<feature type="binding site" evidence="5">
    <location>
        <position position="231"/>
    </location>
    <ligand>
        <name>a divalent metal cation</name>
        <dbReference type="ChEBI" id="CHEBI:60240"/>
        <label>1</label>
    </ligand>
</feature>
<accession>A0A5M6CYA4</accession>
<dbReference type="RefSeq" id="WP_150078875.1">
    <property type="nucleotide sequence ID" value="NZ_VWOX01000015.1"/>
</dbReference>
<proteinExistence type="inferred from homology"/>
<evidence type="ECO:0000313" key="6">
    <source>
        <dbReference type="EMBL" id="KAA5540083.1"/>
    </source>
</evidence>
<dbReference type="GO" id="GO:0046872">
    <property type="term" value="F:metal ion binding"/>
    <property type="evidence" value="ECO:0007669"/>
    <property type="project" value="UniProtKB-KW"/>
</dbReference>
<gene>
    <name evidence="6" type="ORF">FYK55_22520</name>
</gene>
<dbReference type="NCBIfam" id="TIGR00486">
    <property type="entry name" value="YbgI_SA1388"/>
    <property type="match status" value="1"/>
</dbReference>
<dbReference type="PANTHER" id="PTHR13799:SF14">
    <property type="entry name" value="GTP CYCLOHYDROLASE 1 TYPE 2 HOMOLOG"/>
    <property type="match status" value="1"/>
</dbReference>
<keyword evidence="4 5" id="KW-0479">Metal-binding</keyword>
<keyword evidence="7" id="KW-1185">Reference proteome</keyword>
<comment type="caution">
    <text evidence="6">The sequence shown here is derived from an EMBL/GenBank/DDBJ whole genome shotgun (WGS) entry which is preliminary data.</text>
</comment>
<dbReference type="AlphaFoldDB" id="A0A5M6CYA4"/>
<feature type="binding site" evidence="5">
    <location>
        <position position="66"/>
    </location>
    <ligand>
        <name>a divalent metal cation</name>
        <dbReference type="ChEBI" id="CHEBI:60240"/>
        <label>1</label>
    </ligand>
</feature>